<dbReference type="AlphaFoldDB" id="A0A224YUT8"/>
<dbReference type="CDD" id="cd22674">
    <property type="entry name" value="FHA_PPP1R8"/>
    <property type="match status" value="1"/>
</dbReference>
<accession>A0A224YUT8</accession>
<dbReference type="SUPFAM" id="SSF49879">
    <property type="entry name" value="SMAD/FHA domain"/>
    <property type="match status" value="1"/>
</dbReference>
<dbReference type="InterPro" id="IPR008984">
    <property type="entry name" value="SMAD_FHA_dom_sf"/>
</dbReference>
<dbReference type="SMART" id="SM00240">
    <property type="entry name" value="FHA"/>
    <property type="match status" value="1"/>
</dbReference>
<protein>
    <submittedName>
        <fullName evidence="3">Nuclear inhibitor of protein phosphatase 1</fullName>
    </submittedName>
</protein>
<organism evidence="3">
    <name type="scientific">Rhipicephalus zambeziensis</name>
    <dbReference type="NCBI Taxonomy" id="60191"/>
    <lineage>
        <taxon>Eukaryota</taxon>
        <taxon>Metazoa</taxon>
        <taxon>Ecdysozoa</taxon>
        <taxon>Arthropoda</taxon>
        <taxon>Chelicerata</taxon>
        <taxon>Arachnida</taxon>
        <taxon>Acari</taxon>
        <taxon>Parasitiformes</taxon>
        <taxon>Ixodida</taxon>
        <taxon>Ixodoidea</taxon>
        <taxon>Ixodidae</taxon>
        <taxon>Rhipicephalinae</taxon>
        <taxon>Rhipicephalus</taxon>
        <taxon>Rhipicephalus</taxon>
    </lineage>
</organism>
<evidence type="ECO:0000256" key="1">
    <source>
        <dbReference type="SAM" id="MobiDB-lite"/>
    </source>
</evidence>
<dbReference type="EMBL" id="GFPF01010230">
    <property type="protein sequence ID" value="MAA21376.1"/>
    <property type="molecule type" value="Transcribed_RNA"/>
</dbReference>
<dbReference type="InterPro" id="IPR000253">
    <property type="entry name" value="FHA_dom"/>
</dbReference>
<evidence type="ECO:0000313" key="3">
    <source>
        <dbReference type="EMBL" id="MAA21376.1"/>
    </source>
</evidence>
<dbReference type="PANTHER" id="PTHR23308">
    <property type="entry name" value="NUCLEAR INHIBITOR OF PROTEIN PHOSPHATASE-1"/>
    <property type="match status" value="1"/>
</dbReference>
<dbReference type="Gene3D" id="2.60.200.20">
    <property type="match status" value="1"/>
</dbReference>
<dbReference type="InterPro" id="IPR050923">
    <property type="entry name" value="Cell_Proc_Reg/RNA_Proc"/>
</dbReference>
<feature type="region of interest" description="Disordered" evidence="1">
    <location>
        <begin position="253"/>
        <end position="273"/>
    </location>
</feature>
<name>A0A224YUT8_9ACAR</name>
<reference evidence="3" key="1">
    <citation type="journal article" date="2017" name="Parasit. Vectors">
        <title>Sialotranscriptomics of Rhipicephalus zambeziensis reveals intricate expression profiles of secretory proteins and suggests tight temporal transcriptional regulation during blood-feeding.</title>
        <authorList>
            <person name="de Castro M.H."/>
            <person name="de Klerk D."/>
            <person name="Pienaar R."/>
            <person name="Rees D.J.G."/>
            <person name="Mans B.J."/>
        </authorList>
    </citation>
    <scope>NUCLEOTIDE SEQUENCE</scope>
    <source>
        <tissue evidence="3">Salivary glands</tissue>
    </source>
</reference>
<dbReference type="Pfam" id="PF00498">
    <property type="entry name" value="FHA"/>
    <property type="match status" value="1"/>
</dbReference>
<dbReference type="Gene3D" id="6.10.250.1290">
    <property type="match status" value="1"/>
</dbReference>
<sequence>MIDEKKCYLFGRNPDLNDFVIDHQSCSRVHAALVYHKHLQRAFLVDLGSTHGTFIGTIRLEQHKPTQLPVDSKFHFGASTRLYILRERPQKVAARQGDDSTVTEEVEGGLLGLPETETELDNLTEYNTAHNRRITMLGIPDEELKPPNRKQKNLSVKFNEEEDVINPEDVDPSIGRFRNLVHTAVIPKKEGKDGHWRPTEHPAARLGQVEPHAPLLKARIHARLSPKYHLLADALGQAWTSPAKSCARDRAGRCPSREPCRASGNSAPSRCGCQPPSGTQEEEVCQGGMARKKASALFTHVKVEVVTWNHWPQFQCGEENSSARGFNCRKGAGPSMWQMCAGCDKCLYMFVHCYAFWSADTRNDRRQQQNCGTETRGSYCLQVERQCAVSRLVCSCDWHCHVAVKQL</sequence>
<feature type="domain" description="FHA" evidence="2">
    <location>
        <begin position="8"/>
        <end position="60"/>
    </location>
</feature>
<evidence type="ECO:0000259" key="2">
    <source>
        <dbReference type="PROSITE" id="PS50006"/>
    </source>
</evidence>
<dbReference type="FunFam" id="2.60.200.20:FF:000019">
    <property type="entry name" value="Nuclear inhibitor of protein phosphatase"/>
    <property type="match status" value="1"/>
</dbReference>
<dbReference type="PROSITE" id="PS50006">
    <property type="entry name" value="FHA_DOMAIN"/>
    <property type="match status" value="1"/>
</dbReference>
<proteinExistence type="predicted"/>